<feature type="compositionally biased region" description="Basic and acidic residues" evidence="1">
    <location>
        <begin position="174"/>
        <end position="184"/>
    </location>
</feature>
<protein>
    <submittedName>
        <fullName evidence="2">Uncharacterized protein</fullName>
    </submittedName>
</protein>
<feature type="region of interest" description="Disordered" evidence="1">
    <location>
        <begin position="59"/>
        <end position="105"/>
    </location>
</feature>
<feature type="region of interest" description="Disordered" evidence="1">
    <location>
        <begin position="117"/>
        <end position="243"/>
    </location>
</feature>
<gene>
    <name evidence="2" type="ORF">ASPFODRAFT_117644</name>
</gene>
<feature type="non-terminal residue" evidence="2">
    <location>
        <position position="1"/>
    </location>
</feature>
<feature type="compositionally biased region" description="Polar residues" evidence="1">
    <location>
        <begin position="69"/>
        <end position="93"/>
    </location>
</feature>
<feature type="compositionally biased region" description="Low complexity" evidence="1">
    <location>
        <begin position="198"/>
        <end position="212"/>
    </location>
</feature>
<evidence type="ECO:0000256" key="1">
    <source>
        <dbReference type="SAM" id="MobiDB-lite"/>
    </source>
</evidence>
<evidence type="ECO:0000313" key="3">
    <source>
        <dbReference type="Proteomes" id="UP000184063"/>
    </source>
</evidence>
<feature type="non-terminal residue" evidence="2">
    <location>
        <position position="243"/>
    </location>
</feature>
<sequence>PPPKRKRQKRQNVHSWTDEELNLLSYLRYLHHWRFGQIQKSFFPFLSLDAVRRAYQRLPTEDHEHRASTAATLITNSRSDPSTQSTCSGPEQGTNHRHSPISRPFCLLGNGTETLTLSSPSSATGDEPVISNNSNTKRYNPRPNRPTAFPQRKPRCLVDRRRFPHFSKSFGKHLKLDGTPDRDYVLPSHSPTPDPSDRSPSAVSSLPSVASSTELFGLEARSPSSSDHDSSVNPSLPRDELSP</sequence>
<dbReference type="VEuPathDB" id="FungiDB:ASPFODRAFT_117644"/>
<dbReference type="Proteomes" id="UP000184063">
    <property type="component" value="Unassembled WGS sequence"/>
</dbReference>
<evidence type="ECO:0000313" key="2">
    <source>
        <dbReference type="EMBL" id="OJZ79917.1"/>
    </source>
</evidence>
<dbReference type="EMBL" id="KV878266">
    <property type="protein sequence ID" value="OJZ79917.1"/>
    <property type="molecule type" value="Genomic_DNA"/>
</dbReference>
<feature type="compositionally biased region" description="Basic residues" evidence="1">
    <location>
        <begin position="162"/>
        <end position="173"/>
    </location>
</feature>
<accession>A0A1M3SZI6</accession>
<proteinExistence type="predicted"/>
<dbReference type="AlphaFoldDB" id="A0A1M3SZI6"/>
<name>A0A1M3SZI6_ASPLC</name>
<organism evidence="2 3">
    <name type="scientific">Aspergillus luchuensis (strain CBS 106.47)</name>
    <dbReference type="NCBI Taxonomy" id="1137211"/>
    <lineage>
        <taxon>Eukaryota</taxon>
        <taxon>Fungi</taxon>
        <taxon>Dikarya</taxon>
        <taxon>Ascomycota</taxon>
        <taxon>Pezizomycotina</taxon>
        <taxon>Eurotiomycetes</taxon>
        <taxon>Eurotiomycetidae</taxon>
        <taxon>Eurotiales</taxon>
        <taxon>Aspergillaceae</taxon>
        <taxon>Aspergillus</taxon>
        <taxon>Aspergillus subgen. Circumdati</taxon>
    </lineage>
</organism>
<feature type="compositionally biased region" description="Polar residues" evidence="1">
    <location>
        <begin position="117"/>
        <end position="138"/>
    </location>
</feature>
<reference evidence="3" key="1">
    <citation type="journal article" date="2017" name="Genome Biol.">
        <title>Comparative genomics reveals high biological diversity and specific adaptations in the industrially and medically important fungal genus Aspergillus.</title>
        <authorList>
            <person name="de Vries R.P."/>
            <person name="Riley R."/>
            <person name="Wiebenga A."/>
            <person name="Aguilar-Osorio G."/>
            <person name="Amillis S."/>
            <person name="Uchima C.A."/>
            <person name="Anderluh G."/>
            <person name="Asadollahi M."/>
            <person name="Askin M."/>
            <person name="Barry K."/>
            <person name="Battaglia E."/>
            <person name="Bayram O."/>
            <person name="Benocci T."/>
            <person name="Braus-Stromeyer S.A."/>
            <person name="Caldana C."/>
            <person name="Canovas D."/>
            <person name="Cerqueira G.C."/>
            <person name="Chen F."/>
            <person name="Chen W."/>
            <person name="Choi C."/>
            <person name="Clum A."/>
            <person name="Dos Santos R.A."/>
            <person name="Damasio A.R."/>
            <person name="Diallinas G."/>
            <person name="Emri T."/>
            <person name="Fekete E."/>
            <person name="Flipphi M."/>
            <person name="Freyberg S."/>
            <person name="Gallo A."/>
            <person name="Gournas C."/>
            <person name="Habgood R."/>
            <person name="Hainaut M."/>
            <person name="Harispe M.L."/>
            <person name="Henrissat B."/>
            <person name="Hilden K.S."/>
            <person name="Hope R."/>
            <person name="Hossain A."/>
            <person name="Karabika E."/>
            <person name="Karaffa L."/>
            <person name="Karanyi Z."/>
            <person name="Krasevec N."/>
            <person name="Kuo A."/>
            <person name="Kusch H."/>
            <person name="LaButti K."/>
            <person name="Lagendijk E.L."/>
            <person name="Lapidus A."/>
            <person name="Levasseur A."/>
            <person name="Lindquist E."/>
            <person name="Lipzen A."/>
            <person name="Logrieco A.F."/>
            <person name="MacCabe A."/>
            <person name="Maekelae M.R."/>
            <person name="Malavazi I."/>
            <person name="Melin P."/>
            <person name="Meyer V."/>
            <person name="Mielnichuk N."/>
            <person name="Miskei M."/>
            <person name="Molnar A.P."/>
            <person name="Mule G."/>
            <person name="Ngan C.Y."/>
            <person name="Orejas M."/>
            <person name="Orosz E."/>
            <person name="Ouedraogo J.P."/>
            <person name="Overkamp K.M."/>
            <person name="Park H.-S."/>
            <person name="Perrone G."/>
            <person name="Piumi F."/>
            <person name="Punt P.J."/>
            <person name="Ram A.F."/>
            <person name="Ramon A."/>
            <person name="Rauscher S."/>
            <person name="Record E."/>
            <person name="Riano-Pachon D.M."/>
            <person name="Robert V."/>
            <person name="Roehrig J."/>
            <person name="Ruller R."/>
            <person name="Salamov A."/>
            <person name="Salih N.S."/>
            <person name="Samson R.A."/>
            <person name="Sandor E."/>
            <person name="Sanguinetti M."/>
            <person name="Schuetze T."/>
            <person name="Sepcic K."/>
            <person name="Shelest E."/>
            <person name="Sherlock G."/>
            <person name="Sophianopoulou V."/>
            <person name="Squina F.M."/>
            <person name="Sun H."/>
            <person name="Susca A."/>
            <person name="Todd R.B."/>
            <person name="Tsang A."/>
            <person name="Unkles S.E."/>
            <person name="van de Wiele N."/>
            <person name="van Rossen-Uffink D."/>
            <person name="Oliveira J.V."/>
            <person name="Vesth T.C."/>
            <person name="Visser J."/>
            <person name="Yu J.-H."/>
            <person name="Zhou M."/>
            <person name="Andersen M.R."/>
            <person name="Archer D.B."/>
            <person name="Baker S.E."/>
            <person name="Benoit I."/>
            <person name="Brakhage A.A."/>
            <person name="Braus G.H."/>
            <person name="Fischer R."/>
            <person name="Frisvad J.C."/>
            <person name="Goldman G.H."/>
            <person name="Houbraken J."/>
            <person name="Oakley B."/>
            <person name="Pocsi I."/>
            <person name="Scazzocchio C."/>
            <person name="Seiboth B."/>
            <person name="vanKuyk P.A."/>
            <person name="Wortman J."/>
            <person name="Dyer P.S."/>
            <person name="Grigoriev I.V."/>
        </authorList>
    </citation>
    <scope>NUCLEOTIDE SEQUENCE [LARGE SCALE GENOMIC DNA]</scope>
    <source>
        <strain evidence="3">CBS 106.47</strain>
    </source>
</reference>